<evidence type="ECO:0000256" key="1">
    <source>
        <dbReference type="SAM" id="Phobius"/>
    </source>
</evidence>
<keyword evidence="1" id="KW-0812">Transmembrane</keyword>
<reference evidence="2 3" key="1">
    <citation type="submission" date="2015-10" db="EMBL/GenBank/DDBJ databases">
        <title>Draft genome sequence of Streptomyces bungoensis DSM 41781, type strain for the species Streptomyces bungoensis.</title>
        <authorList>
            <person name="Ruckert C."/>
            <person name="Winkler A."/>
            <person name="Kalinowski J."/>
            <person name="Kampfer P."/>
            <person name="Glaeser S."/>
        </authorList>
    </citation>
    <scope>NUCLEOTIDE SEQUENCE [LARGE SCALE GENOMIC DNA]</scope>
    <source>
        <strain evidence="2 3">DSM 41781</strain>
    </source>
</reference>
<dbReference type="RefSeq" id="WP_061927602.1">
    <property type="nucleotide sequence ID" value="NZ_JBEYBH010000008.1"/>
</dbReference>
<comment type="caution">
    <text evidence="2">The sequence shown here is derived from an EMBL/GenBank/DDBJ whole genome shotgun (WGS) entry which is preliminary data.</text>
</comment>
<feature type="transmembrane region" description="Helical" evidence="1">
    <location>
        <begin position="37"/>
        <end position="58"/>
    </location>
</feature>
<organism evidence="2 3">
    <name type="scientific">Streptomyces bungoensis</name>
    <dbReference type="NCBI Taxonomy" id="285568"/>
    <lineage>
        <taxon>Bacteria</taxon>
        <taxon>Bacillati</taxon>
        <taxon>Actinomycetota</taxon>
        <taxon>Actinomycetes</taxon>
        <taxon>Kitasatosporales</taxon>
        <taxon>Streptomycetaceae</taxon>
        <taxon>Streptomyces</taxon>
    </lineage>
</organism>
<gene>
    <name evidence="2" type="ORF">AQJ66_27990</name>
</gene>
<evidence type="ECO:0000313" key="2">
    <source>
        <dbReference type="EMBL" id="KUN79798.1"/>
    </source>
</evidence>
<name>A0A117RAB7_9ACTN</name>
<dbReference type="EMBL" id="LMWX01000051">
    <property type="protein sequence ID" value="KUN79798.1"/>
    <property type="molecule type" value="Genomic_DNA"/>
</dbReference>
<keyword evidence="3" id="KW-1185">Reference proteome</keyword>
<feature type="transmembrane region" description="Helical" evidence="1">
    <location>
        <begin position="12"/>
        <end position="31"/>
    </location>
</feature>
<dbReference type="Proteomes" id="UP000053024">
    <property type="component" value="Unassembled WGS sequence"/>
</dbReference>
<dbReference type="AlphaFoldDB" id="A0A117RAB7"/>
<keyword evidence="1" id="KW-0472">Membrane</keyword>
<keyword evidence="1" id="KW-1133">Transmembrane helix</keyword>
<sequence>MSDFFLWFQAFFWEYLAFAALLALVFLVGGAGWRGSVLWGLVLGTLLPLSIFVGFRVLGV</sequence>
<accession>A0A117RAB7</accession>
<proteinExistence type="predicted"/>
<evidence type="ECO:0000313" key="3">
    <source>
        <dbReference type="Proteomes" id="UP000053024"/>
    </source>
</evidence>
<protein>
    <submittedName>
        <fullName evidence="2">Uncharacterized protein</fullName>
    </submittedName>
</protein>